<evidence type="ECO:0000313" key="6">
    <source>
        <dbReference type="EMBL" id="CBW84756.1"/>
    </source>
</evidence>
<name>G2ZA77_LISIP</name>
<dbReference type="GeneID" id="57075286"/>
<keyword evidence="3" id="KW-0547">Nucleotide-binding</keyword>
<dbReference type="InterPro" id="IPR027417">
    <property type="entry name" value="P-loop_NTPase"/>
</dbReference>
<keyword evidence="2" id="KW-0813">Transport</keyword>
<accession>G2ZA77</accession>
<sequence>MREIKLKAVSKTLKKREVIRDVTITMGGNNVYGFQGVNGSGKTVLFKLILGFLKPTIGEIFIDGKKMHDKIEFASDTGFIIEYPGFVKYYSGFENLKLLAAIQNKITDKTIYEAIAKVGLNPNNKNKVKDYSLGMRQRLGIAQLFMENPTIIILDEPTNALDTDGINMLKNLIAEWRTQGKLVLLTSHNEAFLKEVCDNLYIIENGGIMEVHTI</sequence>
<dbReference type="Proteomes" id="UP000001286">
    <property type="component" value="Chromosome"/>
</dbReference>
<reference evidence="6 7" key="1">
    <citation type="journal article" date="2011" name="J. Bacteriol.">
        <title>Complete genome sequence of the animal pathogen Listeria ivanovii, which provides insights into host specificities and evolution of the genus Listeria.</title>
        <authorList>
            <person name="Buchrieser C."/>
            <person name="Rusniok C."/>
            <person name="Garrido P."/>
            <person name="Hain T."/>
            <person name="Scortti M."/>
            <person name="Lampidis R."/>
            <person name="Karst U."/>
            <person name="Chakraborty T."/>
            <person name="Cossart P."/>
            <person name="Kreft J."/>
            <person name="Vazquez-Boland J.A."/>
            <person name="Goebel W."/>
            <person name="Glaser P."/>
        </authorList>
    </citation>
    <scope>NUCLEOTIDE SEQUENCE [LARGE SCALE GENOMIC DNA]</scope>
    <source>
        <strain evidence="7">ATCC BAA-678 / PAM 55</strain>
    </source>
</reference>
<keyword evidence="4 6" id="KW-0067">ATP-binding</keyword>
<evidence type="ECO:0000313" key="7">
    <source>
        <dbReference type="Proteomes" id="UP000001286"/>
    </source>
</evidence>
<dbReference type="EMBL" id="FR687253">
    <property type="protein sequence ID" value="CBW84756.1"/>
    <property type="molecule type" value="Genomic_DNA"/>
</dbReference>
<protein>
    <submittedName>
        <fullName evidence="6">Putative ABC transporter (ATP-binding protein)</fullName>
    </submittedName>
</protein>
<dbReference type="Pfam" id="PF00005">
    <property type="entry name" value="ABC_tran"/>
    <property type="match status" value="1"/>
</dbReference>
<evidence type="ECO:0000259" key="5">
    <source>
        <dbReference type="PROSITE" id="PS50893"/>
    </source>
</evidence>
<dbReference type="PANTHER" id="PTHR43335:SF4">
    <property type="entry name" value="ABC TRANSPORTER, ATP-BINDING PROTEIN"/>
    <property type="match status" value="1"/>
</dbReference>
<dbReference type="GO" id="GO:0016887">
    <property type="term" value="F:ATP hydrolysis activity"/>
    <property type="evidence" value="ECO:0007669"/>
    <property type="project" value="InterPro"/>
</dbReference>
<dbReference type="PROSITE" id="PS50893">
    <property type="entry name" value="ABC_TRANSPORTER_2"/>
    <property type="match status" value="1"/>
</dbReference>
<dbReference type="OrthoDB" id="9804819at2"/>
<evidence type="ECO:0000256" key="4">
    <source>
        <dbReference type="ARBA" id="ARBA00022840"/>
    </source>
</evidence>
<organism evidence="6 7">
    <name type="scientific">Listeria ivanovii (strain ATCC BAA-678 / PAM 55)</name>
    <dbReference type="NCBI Taxonomy" id="881621"/>
    <lineage>
        <taxon>Bacteria</taxon>
        <taxon>Bacillati</taxon>
        <taxon>Bacillota</taxon>
        <taxon>Bacilli</taxon>
        <taxon>Bacillales</taxon>
        <taxon>Listeriaceae</taxon>
        <taxon>Listeria</taxon>
    </lineage>
</organism>
<dbReference type="HOGENOM" id="CLU_000604_1_2_9"/>
<proteinExistence type="inferred from homology"/>
<dbReference type="InterPro" id="IPR003593">
    <property type="entry name" value="AAA+_ATPase"/>
</dbReference>
<dbReference type="eggNOG" id="COG1131">
    <property type="taxonomic scope" value="Bacteria"/>
</dbReference>
<evidence type="ECO:0000256" key="3">
    <source>
        <dbReference type="ARBA" id="ARBA00022741"/>
    </source>
</evidence>
<dbReference type="PROSITE" id="PS00211">
    <property type="entry name" value="ABC_TRANSPORTER_1"/>
    <property type="match status" value="1"/>
</dbReference>
<dbReference type="RefSeq" id="WP_014091817.1">
    <property type="nucleotide sequence ID" value="NC_016011.1"/>
</dbReference>
<dbReference type="InterPro" id="IPR017871">
    <property type="entry name" value="ABC_transporter-like_CS"/>
</dbReference>
<dbReference type="InterPro" id="IPR003439">
    <property type="entry name" value="ABC_transporter-like_ATP-bd"/>
</dbReference>
<dbReference type="AlphaFoldDB" id="G2ZA77"/>
<comment type="similarity">
    <text evidence="1">Belongs to the ABC transporter superfamily.</text>
</comment>
<evidence type="ECO:0000256" key="1">
    <source>
        <dbReference type="ARBA" id="ARBA00005417"/>
    </source>
</evidence>
<dbReference type="SUPFAM" id="SSF52540">
    <property type="entry name" value="P-loop containing nucleoside triphosphate hydrolases"/>
    <property type="match status" value="1"/>
</dbReference>
<gene>
    <name evidence="6" type="ordered locus">LIV_0279</name>
</gene>
<dbReference type="GO" id="GO:0005524">
    <property type="term" value="F:ATP binding"/>
    <property type="evidence" value="ECO:0007669"/>
    <property type="project" value="UniProtKB-KW"/>
</dbReference>
<evidence type="ECO:0000256" key="2">
    <source>
        <dbReference type="ARBA" id="ARBA00022448"/>
    </source>
</evidence>
<dbReference type="PANTHER" id="PTHR43335">
    <property type="entry name" value="ABC TRANSPORTER, ATP-BINDING PROTEIN"/>
    <property type="match status" value="1"/>
</dbReference>
<dbReference type="Gene3D" id="3.40.50.300">
    <property type="entry name" value="P-loop containing nucleotide triphosphate hydrolases"/>
    <property type="match status" value="1"/>
</dbReference>
<dbReference type="KEGG" id="liv:LIV_0279"/>
<feature type="domain" description="ABC transporter" evidence="5">
    <location>
        <begin position="4"/>
        <end position="214"/>
    </location>
</feature>
<dbReference type="SMART" id="SM00382">
    <property type="entry name" value="AAA"/>
    <property type="match status" value="1"/>
</dbReference>